<evidence type="ECO:0000313" key="11">
    <source>
        <dbReference type="Proteomes" id="UP001596028"/>
    </source>
</evidence>
<evidence type="ECO:0000259" key="9">
    <source>
        <dbReference type="PROSITE" id="PS51755"/>
    </source>
</evidence>
<keyword evidence="3" id="KW-0805">Transcription regulation</keyword>
<dbReference type="Pfam" id="PF00486">
    <property type="entry name" value="Trans_reg_C"/>
    <property type="match status" value="1"/>
</dbReference>
<protein>
    <submittedName>
        <fullName evidence="10">Response regulator</fullName>
    </submittedName>
</protein>
<gene>
    <name evidence="10" type="ORF">ACFO3S_07165</name>
</gene>
<keyword evidence="4 7" id="KW-0238">DNA-binding</keyword>
<dbReference type="EMBL" id="JBHSEP010000003">
    <property type="protein sequence ID" value="MFC4598018.1"/>
    <property type="molecule type" value="Genomic_DNA"/>
</dbReference>
<dbReference type="CDD" id="cd17574">
    <property type="entry name" value="REC_OmpR"/>
    <property type="match status" value="1"/>
</dbReference>
<evidence type="ECO:0000256" key="6">
    <source>
        <dbReference type="PROSITE-ProRule" id="PRU00169"/>
    </source>
</evidence>
<evidence type="ECO:0000256" key="5">
    <source>
        <dbReference type="ARBA" id="ARBA00023163"/>
    </source>
</evidence>
<evidence type="ECO:0000256" key="3">
    <source>
        <dbReference type="ARBA" id="ARBA00023015"/>
    </source>
</evidence>
<dbReference type="InterPro" id="IPR001789">
    <property type="entry name" value="Sig_transdc_resp-reg_receiver"/>
</dbReference>
<feature type="modified residue" description="4-aspartylphosphate" evidence="6">
    <location>
        <position position="56"/>
    </location>
</feature>
<feature type="domain" description="Response regulatory" evidence="8">
    <location>
        <begin position="7"/>
        <end position="122"/>
    </location>
</feature>
<evidence type="ECO:0000256" key="7">
    <source>
        <dbReference type="PROSITE-ProRule" id="PRU01091"/>
    </source>
</evidence>
<dbReference type="PANTHER" id="PTHR48111">
    <property type="entry name" value="REGULATOR OF RPOS"/>
    <property type="match status" value="1"/>
</dbReference>
<comment type="caution">
    <text evidence="10">The sequence shown here is derived from an EMBL/GenBank/DDBJ whole genome shotgun (WGS) entry which is preliminary data.</text>
</comment>
<dbReference type="InterPro" id="IPR039420">
    <property type="entry name" value="WalR-like"/>
</dbReference>
<dbReference type="SMART" id="SM00862">
    <property type="entry name" value="Trans_reg_C"/>
    <property type="match status" value="1"/>
</dbReference>
<dbReference type="Gene3D" id="1.10.10.10">
    <property type="entry name" value="Winged helix-like DNA-binding domain superfamily/Winged helix DNA-binding domain"/>
    <property type="match status" value="1"/>
</dbReference>
<dbReference type="PANTHER" id="PTHR48111:SF4">
    <property type="entry name" value="DNA-BINDING DUAL TRANSCRIPTIONAL REGULATOR OMPR"/>
    <property type="match status" value="1"/>
</dbReference>
<keyword evidence="1 6" id="KW-0597">Phosphoprotein</keyword>
<dbReference type="SUPFAM" id="SSF52172">
    <property type="entry name" value="CheY-like"/>
    <property type="match status" value="1"/>
</dbReference>
<feature type="domain" description="OmpR/PhoB-type" evidence="9">
    <location>
        <begin position="136"/>
        <end position="235"/>
    </location>
</feature>
<proteinExistence type="predicted"/>
<accession>A0ABV9F9X0</accession>
<dbReference type="Gene3D" id="3.40.50.2300">
    <property type="match status" value="1"/>
</dbReference>
<name>A0ABV9F9X0_9BACL</name>
<keyword evidence="2" id="KW-0902">Two-component regulatory system</keyword>
<keyword evidence="5" id="KW-0804">Transcription</keyword>
<evidence type="ECO:0000256" key="1">
    <source>
        <dbReference type="ARBA" id="ARBA00022553"/>
    </source>
</evidence>
<reference evidence="11" key="1">
    <citation type="journal article" date="2019" name="Int. J. Syst. Evol. Microbiol.">
        <title>The Global Catalogue of Microorganisms (GCM) 10K type strain sequencing project: providing services to taxonomists for standard genome sequencing and annotation.</title>
        <authorList>
            <consortium name="The Broad Institute Genomics Platform"/>
            <consortium name="The Broad Institute Genome Sequencing Center for Infectious Disease"/>
            <person name="Wu L."/>
            <person name="Ma J."/>
        </authorList>
    </citation>
    <scope>NUCLEOTIDE SEQUENCE [LARGE SCALE GENOMIC DNA]</scope>
    <source>
        <strain evidence="11">CCUG 49571</strain>
    </source>
</reference>
<dbReference type="PROSITE" id="PS50110">
    <property type="entry name" value="RESPONSE_REGULATORY"/>
    <property type="match status" value="1"/>
</dbReference>
<evidence type="ECO:0000256" key="2">
    <source>
        <dbReference type="ARBA" id="ARBA00023012"/>
    </source>
</evidence>
<dbReference type="SMART" id="SM00448">
    <property type="entry name" value="REC"/>
    <property type="match status" value="1"/>
</dbReference>
<dbReference type="InterPro" id="IPR011006">
    <property type="entry name" value="CheY-like_superfamily"/>
</dbReference>
<evidence type="ECO:0000256" key="4">
    <source>
        <dbReference type="ARBA" id="ARBA00023125"/>
    </source>
</evidence>
<dbReference type="RefSeq" id="WP_378093815.1">
    <property type="nucleotide sequence ID" value="NZ_JBHSEP010000003.1"/>
</dbReference>
<dbReference type="InterPro" id="IPR001867">
    <property type="entry name" value="OmpR/PhoB-type_DNA-bd"/>
</dbReference>
<dbReference type="PROSITE" id="PS51755">
    <property type="entry name" value="OMPR_PHOB"/>
    <property type="match status" value="1"/>
</dbReference>
<dbReference type="Proteomes" id="UP001596028">
    <property type="component" value="Unassembled WGS sequence"/>
</dbReference>
<keyword evidence="11" id="KW-1185">Reference proteome</keyword>
<feature type="DNA-binding region" description="OmpR/PhoB-type" evidence="7">
    <location>
        <begin position="136"/>
        <end position="235"/>
    </location>
</feature>
<sequence>MTRYEAVILVVDDEQEITELIALYLRKAGYDVYAADNGAQALLMANDLQPDLIVLDVTLGRMDGIEVCRELRQGSCADVPILFLSCKSEDQDIIRALSEGGDDYITKPFSPGQLVARIQAHIRRRRTRERGPEKPAETLRYPGLDIDFRSMEVRLNGEQIPLSAKEFELLSVLARSPKRVFPLEELYRRVWQSDSMGDTRTLMVHVSNLRKKLEADPSRPQWIQTVRGFGYRFCPAESCEEQNLLPHSEEKRKIRR</sequence>
<evidence type="ECO:0000313" key="10">
    <source>
        <dbReference type="EMBL" id="MFC4598018.1"/>
    </source>
</evidence>
<evidence type="ECO:0000259" key="8">
    <source>
        <dbReference type="PROSITE" id="PS50110"/>
    </source>
</evidence>
<dbReference type="Pfam" id="PF00072">
    <property type="entry name" value="Response_reg"/>
    <property type="match status" value="1"/>
</dbReference>
<dbReference type="InterPro" id="IPR036388">
    <property type="entry name" value="WH-like_DNA-bd_sf"/>
</dbReference>
<dbReference type="CDD" id="cd00383">
    <property type="entry name" value="trans_reg_C"/>
    <property type="match status" value="1"/>
</dbReference>
<organism evidence="10 11">
    <name type="scientific">Cohnella hongkongensis</name>
    <dbReference type="NCBI Taxonomy" id="178337"/>
    <lineage>
        <taxon>Bacteria</taxon>
        <taxon>Bacillati</taxon>
        <taxon>Bacillota</taxon>
        <taxon>Bacilli</taxon>
        <taxon>Bacillales</taxon>
        <taxon>Paenibacillaceae</taxon>
        <taxon>Cohnella</taxon>
    </lineage>
</organism>